<dbReference type="HOGENOM" id="CLU_2207852_0_0_6"/>
<dbReference type="OrthoDB" id="6050119at2"/>
<evidence type="ECO:0000313" key="2">
    <source>
        <dbReference type="Proteomes" id="UP000022611"/>
    </source>
</evidence>
<dbReference type="AlphaFoldDB" id="A0A010RN93"/>
<evidence type="ECO:0000313" key="1">
    <source>
        <dbReference type="EMBL" id="EXF93991.1"/>
    </source>
</evidence>
<protein>
    <submittedName>
        <fullName evidence="1">Uncharacterized protein</fullName>
    </submittedName>
</protein>
<sequence length="103" mass="11550">MHESNQTARIICNDRELADQLRQLLVHIAPDCEVLSAPSDCRAAPFCRWIGEAQLGPAGWVYAALAEATEVLEQTRHAFKSRELGLLRRRLVALLDKLSDNPE</sequence>
<name>A0A010RN93_PSEFL</name>
<dbReference type="Proteomes" id="UP000022611">
    <property type="component" value="Unassembled WGS sequence"/>
</dbReference>
<dbReference type="EMBL" id="AFOY02000015">
    <property type="protein sequence ID" value="EXF93991.1"/>
    <property type="molecule type" value="Genomic_DNA"/>
</dbReference>
<dbReference type="PATRIC" id="fig|1042209.11.peg.4445"/>
<accession>A0A010RN93</accession>
<gene>
    <name evidence="1" type="ORF">HK44_010215</name>
</gene>
<proteinExistence type="predicted"/>
<dbReference type="RefSeq" id="WP_019692511.1">
    <property type="nucleotide sequence ID" value="NZ_AFOY02000015.1"/>
</dbReference>
<comment type="caution">
    <text evidence="1">The sequence shown here is derived from an EMBL/GenBank/DDBJ whole genome shotgun (WGS) entry which is preliminary data.</text>
</comment>
<organism evidence="1 2">
    <name type="scientific">Pseudomonas fluorescens HK44</name>
    <dbReference type="NCBI Taxonomy" id="1042209"/>
    <lineage>
        <taxon>Bacteria</taxon>
        <taxon>Pseudomonadati</taxon>
        <taxon>Pseudomonadota</taxon>
        <taxon>Gammaproteobacteria</taxon>
        <taxon>Pseudomonadales</taxon>
        <taxon>Pseudomonadaceae</taxon>
        <taxon>Pseudomonas</taxon>
    </lineage>
</organism>
<reference evidence="1 2" key="1">
    <citation type="journal article" date="2011" name="J. Bacteriol.">
        <title>Draft genome sequence of the polycyclic aromatic hydrocarbon-degrading, genetically engineered bioluminescent bioreporter Pseudomonas fluorescens HK44.</title>
        <authorList>
            <person name="Chauhan A."/>
            <person name="Layton A.C."/>
            <person name="Williams D.E."/>
            <person name="Smartt A.E."/>
            <person name="Ripp S."/>
            <person name="Karpinets T.V."/>
            <person name="Brown S.D."/>
            <person name="Sayler G.S."/>
        </authorList>
    </citation>
    <scope>NUCLEOTIDE SEQUENCE [LARGE SCALE GENOMIC DNA]</scope>
    <source>
        <strain evidence="1 2">HK44</strain>
    </source>
</reference>